<dbReference type="EMBL" id="CALNXK010000126">
    <property type="protein sequence ID" value="CAH3163399.1"/>
    <property type="molecule type" value="Genomic_DNA"/>
</dbReference>
<name>A0ABN8QFV2_9CNID</name>
<reference evidence="1 2" key="1">
    <citation type="submission" date="2022-05" db="EMBL/GenBank/DDBJ databases">
        <authorList>
            <consortium name="Genoscope - CEA"/>
            <person name="William W."/>
        </authorList>
    </citation>
    <scope>NUCLEOTIDE SEQUENCE [LARGE SCALE GENOMIC DNA]</scope>
</reference>
<organism evidence="1 2">
    <name type="scientific">Porites lobata</name>
    <dbReference type="NCBI Taxonomy" id="104759"/>
    <lineage>
        <taxon>Eukaryota</taxon>
        <taxon>Metazoa</taxon>
        <taxon>Cnidaria</taxon>
        <taxon>Anthozoa</taxon>
        <taxon>Hexacorallia</taxon>
        <taxon>Scleractinia</taxon>
        <taxon>Fungiina</taxon>
        <taxon>Poritidae</taxon>
        <taxon>Porites</taxon>
    </lineage>
</organism>
<sequence length="113" mass="12719">MPSQRNNNDVIARTCSIPIRLNVFSCMHVIVRNSFFTNGVIRFPINDGLIMWLFDDKEQPCNIQNYGGTSSDAEKTTTVQQLTGQQHKAALKGKISELSGQLLSRDIKHLTVR</sequence>
<proteinExistence type="predicted"/>
<comment type="caution">
    <text evidence="1">The sequence shown here is derived from an EMBL/GenBank/DDBJ whole genome shotgun (WGS) entry which is preliminary data.</text>
</comment>
<dbReference type="Proteomes" id="UP001159405">
    <property type="component" value="Unassembled WGS sequence"/>
</dbReference>
<protein>
    <submittedName>
        <fullName evidence="1">Uncharacterized protein</fullName>
    </submittedName>
</protein>
<accession>A0ABN8QFV2</accession>
<gene>
    <name evidence="1" type="ORF">PLOB_00005786</name>
</gene>
<evidence type="ECO:0000313" key="2">
    <source>
        <dbReference type="Proteomes" id="UP001159405"/>
    </source>
</evidence>
<keyword evidence="2" id="KW-1185">Reference proteome</keyword>
<evidence type="ECO:0000313" key="1">
    <source>
        <dbReference type="EMBL" id="CAH3163399.1"/>
    </source>
</evidence>